<dbReference type="GO" id="GO:0016787">
    <property type="term" value="F:hydrolase activity"/>
    <property type="evidence" value="ECO:0007669"/>
    <property type="project" value="UniProtKB-KW"/>
</dbReference>
<feature type="chain" id="PRO_5009603982" description="Glycosyl hydrolase" evidence="3">
    <location>
        <begin position="22"/>
        <end position="1001"/>
    </location>
</feature>
<gene>
    <name evidence="4" type="ORF">ING2E5A_2237</name>
</gene>
<dbReference type="Pfam" id="PF17132">
    <property type="entry name" value="Glyco_hydro_106"/>
    <property type="match status" value="1"/>
</dbReference>
<dbReference type="Gene3D" id="2.60.120.260">
    <property type="entry name" value="Galactose-binding domain-like"/>
    <property type="match status" value="1"/>
</dbReference>
<proteinExistence type="predicted"/>
<keyword evidence="2" id="KW-0378">Hydrolase</keyword>
<evidence type="ECO:0000256" key="3">
    <source>
        <dbReference type="SAM" id="SignalP"/>
    </source>
</evidence>
<dbReference type="SUPFAM" id="SSF49785">
    <property type="entry name" value="Galactose-binding domain-like"/>
    <property type="match status" value="1"/>
</dbReference>
<evidence type="ECO:0008006" key="6">
    <source>
        <dbReference type="Google" id="ProtNLM"/>
    </source>
</evidence>
<dbReference type="AlphaFoldDB" id="A0A1G4G953"/>
<sequence>MKNCCPFLFILFCFCSATIQAQSIENLKKGFLSPPDSAKPGVYWYFMDGNLSRESMTKDLESMKEAGIGNLMFLEVNVGVPRGNVDFFSEEWQSLFAHAVKEAERLDIEISLGLGPGWTGSGGPWVKPEESMKHIVAGSVDVSGGKTIELTLPVPSPKAPYFGIPEEMKEQWENYYEDIALLAIPRSEIRDSVPDIDEKALYYRPPYTSVAGVKPYFISSGHYPATGTKGLDRSHILDISHLMDKNGKLRWEAPPGEWILMRFVSRNNGASTRPAPLPGLGFESDKFDKVSLNRHLDHFIGSLLMKSGTPDRNKRGGLKRLHMDSWEMGAQNWSGNFREEFRSKRGYDPLPFYPLFCGITVENREISERFLWDLRQTAQELVIENHAKEAKRYARKHQMDFSIEPYDMNPTADLELGDVADIPMCEFWSKGYGFNSAFSCIEATSIGHINGSSIIAAEAFTADPGEGWKQYPAVMKNQGDWALSTGINRFVFHTFQNQFLADSLRPGATMGPYGVHWDRNQTWWPMVHAYHEYLSRCQYLLQQGRAVADILFLTPEGAPHVFTPPLSAMTGSDTIPDRKGYNFDGVAPGQLMRASVENGMILFPSGARYRMLVLPLIETMTPELLEKIGKLIADGAVVVGIPPVKSPSLSGYPQCDTEVMQLSRKIWSRGRLSEEIMKVPYGKGIVISGKGLEQRIDNLYPHYDMLASILQEMGVSEDFRSDNNTIRYTHRTHSDWDIYFLSNKTDQRLAANCQFRVNGGTATLWDPVNGKSYRIEDGRFANNSFLASLQFEPYQSFFLVFDRKGKESTKRYTSFPGEERLISTLEGSWEVAFDPDLGGPGENRFHSLIDWTQHPDDGIRYYSGIATYKKEFTLPDSCFSGGKRSIFIDLGEVYHMARVKVNGKEAGIVWTSPWKLEITSLAKKGVNRLEIEVANLWVNRLIGDEFLPSDGIEKGQWPDWLTNRQSRTGERISFTTYPHYTKRDPLVKSGLLGPVTIKLAK</sequence>
<dbReference type="NCBIfam" id="NF045579">
    <property type="entry name" value="rhamnoside_JR"/>
    <property type="match status" value="1"/>
</dbReference>
<dbReference type="EMBL" id="LT608328">
    <property type="protein sequence ID" value="SCM59048.1"/>
    <property type="molecule type" value="Genomic_DNA"/>
</dbReference>
<dbReference type="PANTHER" id="PTHR43817:SF1">
    <property type="entry name" value="HYDROLASE, FAMILY 43, PUTATIVE (AFU_ORTHOLOGUE AFUA_3G01660)-RELATED"/>
    <property type="match status" value="1"/>
</dbReference>
<dbReference type="RefSeq" id="WP_071137397.1">
    <property type="nucleotide sequence ID" value="NZ_LT608328.1"/>
</dbReference>
<accession>A0A1G4G953</accession>
<protein>
    <recommendedName>
        <fullName evidence="6">Glycosyl hydrolase</fullName>
    </recommendedName>
</protein>
<dbReference type="InterPro" id="IPR008979">
    <property type="entry name" value="Galactose-bd-like_sf"/>
</dbReference>
<organism evidence="4 5">
    <name type="scientific">Petrimonas mucosa</name>
    <dbReference type="NCBI Taxonomy" id="1642646"/>
    <lineage>
        <taxon>Bacteria</taxon>
        <taxon>Pseudomonadati</taxon>
        <taxon>Bacteroidota</taxon>
        <taxon>Bacteroidia</taxon>
        <taxon>Bacteroidales</taxon>
        <taxon>Dysgonomonadaceae</taxon>
        <taxon>Petrimonas</taxon>
    </lineage>
</organism>
<dbReference type="Proteomes" id="UP000178485">
    <property type="component" value="Chromosome i"/>
</dbReference>
<evidence type="ECO:0000313" key="5">
    <source>
        <dbReference type="Proteomes" id="UP000178485"/>
    </source>
</evidence>
<evidence type="ECO:0000256" key="2">
    <source>
        <dbReference type="ARBA" id="ARBA00022801"/>
    </source>
</evidence>
<dbReference type="STRING" id="1642646.ING2E5A_2237"/>
<keyword evidence="5" id="KW-1185">Reference proteome</keyword>
<evidence type="ECO:0000256" key="1">
    <source>
        <dbReference type="ARBA" id="ARBA00022729"/>
    </source>
</evidence>
<dbReference type="PANTHER" id="PTHR43817">
    <property type="entry name" value="GLYCOSYL HYDROLASE"/>
    <property type="match status" value="1"/>
</dbReference>
<feature type="signal peptide" evidence="3">
    <location>
        <begin position="1"/>
        <end position="21"/>
    </location>
</feature>
<dbReference type="KEGG" id="pmuc:ING2E5A_2237"/>
<reference evidence="4 5" key="1">
    <citation type="submission" date="2016-08" db="EMBL/GenBank/DDBJ databases">
        <authorList>
            <person name="Seilhamer J.J."/>
        </authorList>
    </citation>
    <scope>NUCLEOTIDE SEQUENCE [LARGE SCALE GENOMIC DNA]</scope>
    <source>
        <strain evidence="4">ING2-E5A</strain>
    </source>
</reference>
<keyword evidence="1 3" id="KW-0732">Signal</keyword>
<name>A0A1G4G953_9BACT</name>
<evidence type="ECO:0000313" key="4">
    <source>
        <dbReference type="EMBL" id="SCM59048.1"/>
    </source>
</evidence>